<keyword evidence="5 6" id="KW-0720">Serine protease</keyword>
<dbReference type="InterPro" id="IPR043504">
    <property type="entry name" value="Peptidase_S1_PA_chymotrypsin"/>
</dbReference>
<comment type="similarity">
    <text evidence="1 6 7">Belongs to the peptidase S1B family.</text>
</comment>
<dbReference type="Proteomes" id="UP000694865">
    <property type="component" value="Unplaced"/>
</dbReference>
<dbReference type="SUPFAM" id="SSF50494">
    <property type="entry name" value="Trypsin-like serine proteases"/>
    <property type="match status" value="2"/>
</dbReference>
<evidence type="ECO:0000256" key="4">
    <source>
        <dbReference type="ARBA" id="ARBA00022801"/>
    </source>
</evidence>
<evidence type="ECO:0000256" key="8">
    <source>
        <dbReference type="SAM" id="MobiDB-lite"/>
    </source>
</evidence>
<feature type="compositionally biased region" description="Polar residues" evidence="8">
    <location>
        <begin position="42"/>
        <end position="51"/>
    </location>
</feature>
<keyword evidence="2 6" id="KW-0645">Protease</keyword>
<evidence type="ECO:0000313" key="10">
    <source>
        <dbReference type="RefSeq" id="XP_006812293.1"/>
    </source>
</evidence>
<accession>A0ABM0LX02</accession>
<evidence type="ECO:0000256" key="7">
    <source>
        <dbReference type="RuleBase" id="RU004296"/>
    </source>
</evidence>
<dbReference type="InterPro" id="IPR009003">
    <property type="entry name" value="Peptidase_S1_PA"/>
</dbReference>
<dbReference type="Gene3D" id="2.40.10.10">
    <property type="entry name" value="Trypsin-like serine proteases"/>
    <property type="match status" value="3"/>
</dbReference>
<comment type="subcellular location">
    <subcellularLocation>
        <location evidence="6">Peroxisome</location>
    </subcellularLocation>
</comment>
<evidence type="ECO:0000256" key="6">
    <source>
        <dbReference type="PIRNR" id="PIRNR037989"/>
    </source>
</evidence>
<organism evidence="9 10">
    <name type="scientific">Saccoglossus kowalevskii</name>
    <name type="common">Acorn worm</name>
    <dbReference type="NCBI Taxonomy" id="10224"/>
    <lineage>
        <taxon>Eukaryota</taxon>
        <taxon>Metazoa</taxon>
        <taxon>Hemichordata</taxon>
        <taxon>Enteropneusta</taxon>
        <taxon>Harrimaniidae</taxon>
        <taxon>Saccoglossus</taxon>
    </lineage>
</organism>
<feature type="region of interest" description="Disordered" evidence="8">
    <location>
        <begin position="28"/>
        <end position="51"/>
    </location>
</feature>
<dbReference type="PANTHER" id="PTHR21004">
    <property type="entry name" value="SERINE PROTEASE-RELATED"/>
    <property type="match status" value="1"/>
</dbReference>
<sequence>MPRFSPNCLVDLSFHPETQTTVLEISKDVTRSGVSNPPAASDTGNNSSSNNITFAEKTVPVHQHHAPKAEKFSCSATIIDSSHGLILSHGCLLTPLLTSNSTKYRIQRSTTEANFVLFDDEPKADVGEYTLQVLLNELAPSQKDGNDAKNLKRFPARPVIAWDCPSLINVLHTFFPSSDGWRFVDDAHSVSMTTDERKDYLNYDEQSIQPIPSKSETALTANDLMTWFVLLKIECWENCRTDPVKILPSSRLIQGQSLITIATPFASICPMVFFNSQSSGIVSNVAGNNNTLIMTDARCLPGTEGGAVYTKISSTEVEHRYLTGLIVAPLCWKSNEWIGLTLVCSISEILHVLNQILKTTRLKRFLQNIDTSEIFYKCITHSKQSYGFGVSEAIKRVVLVQAGSVWGSGILVGNDTILTCRHVISGARNGIVQVRFDYPSMHWVRADVIFTTSDLSAFDIAVLRMQKIHKSRLSDLKIATQCTKGSDICVVGHALFPRELSKQPSVTYGILSNIVIVKDKPVLLQSTCAVHSGASGGPLLSAKTGELIGIVASNSKDTVSGASFPHINFSIPMAMVQETFANFLRTGDVKLLDSWNIHDSRIQKIWKLQDSLSSYKHADFLNSRL</sequence>
<dbReference type="Pfam" id="PF13365">
    <property type="entry name" value="Trypsin_2"/>
    <property type="match status" value="1"/>
</dbReference>
<dbReference type="PRINTS" id="PR00839">
    <property type="entry name" value="V8PROTEASE"/>
</dbReference>
<keyword evidence="6" id="KW-0576">Peroxisome</keyword>
<dbReference type="GeneID" id="100370147"/>
<comment type="function">
    <text evidence="6">Peroxisomal protease that mediates both the removal of the leader peptide from proteins containing a PTS2 target sequence and processes several PTS1-containing proteins. Catalyzes the processing of PTS1-proteins involved in the peroxisomal beta-oxidation of fatty acids.</text>
</comment>
<dbReference type="InterPro" id="IPR039245">
    <property type="entry name" value="TYSND1/DEG15"/>
</dbReference>
<reference evidence="10" key="1">
    <citation type="submission" date="2025-08" db="UniProtKB">
        <authorList>
            <consortium name="RefSeq"/>
        </authorList>
    </citation>
    <scope>IDENTIFICATION</scope>
    <source>
        <tissue evidence="10">Testes</tissue>
    </source>
</reference>
<proteinExistence type="inferred from homology"/>
<dbReference type="PANTHER" id="PTHR21004:SF0">
    <property type="entry name" value="PEROXISOMAL LEADER PEPTIDE-PROCESSING PROTEASE"/>
    <property type="match status" value="1"/>
</dbReference>
<comment type="PTM">
    <text evidence="6">The full-lengh TYSND1 is the active the proteolytic processing of PTS1- and PTS2-proteins and in self-cleavage, and intermolecular self-cleavage of TYSND1 down-regulates its protease activity.</text>
</comment>
<evidence type="ECO:0000256" key="2">
    <source>
        <dbReference type="ARBA" id="ARBA00022670"/>
    </source>
</evidence>
<dbReference type="EC" id="3.4.21.-" evidence="6"/>
<dbReference type="RefSeq" id="XP_006812293.1">
    <property type="nucleotide sequence ID" value="XM_006812230.1"/>
</dbReference>
<keyword evidence="4 6" id="KW-0378">Hydrolase</keyword>
<dbReference type="InterPro" id="IPR008256">
    <property type="entry name" value="Peptidase_S1B"/>
</dbReference>
<evidence type="ECO:0000256" key="1">
    <source>
        <dbReference type="ARBA" id="ARBA00008764"/>
    </source>
</evidence>
<dbReference type="InterPro" id="IPR028301">
    <property type="entry name" value="V8_his_AS"/>
</dbReference>
<gene>
    <name evidence="10" type="primary">LOC100370147</name>
</gene>
<evidence type="ECO:0000256" key="3">
    <source>
        <dbReference type="ARBA" id="ARBA00022729"/>
    </source>
</evidence>
<evidence type="ECO:0000256" key="5">
    <source>
        <dbReference type="ARBA" id="ARBA00022825"/>
    </source>
</evidence>
<name>A0ABM0LX02_SACKO</name>
<protein>
    <recommendedName>
        <fullName evidence="6">Peroxisomal leader peptide-processing protease</fullName>
        <ecNumber evidence="6">3.4.21.-</ecNumber>
    </recommendedName>
</protein>
<keyword evidence="9" id="KW-1185">Reference proteome</keyword>
<keyword evidence="3" id="KW-0732">Signal</keyword>
<evidence type="ECO:0000313" key="9">
    <source>
        <dbReference type="Proteomes" id="UP000694865"/>
    </source>
</evidence>
<dbReference type="PROSITE" id="PS00672">
    <property type="entry name" value="V8_HIS"/>
    <property type="match status" value="1"/>
</dbReference>